<feature type="transmembrane region" description="Helical" evidence="1">
    <location>
        <begin position="37"/>
        <end position="59"/>
    </location>
</feature>
<keyword evidence="1" id="KW-0812">Transmembrane</keyword>
<sequence length="130" mass="15007">IVVVNFISMLWIVFHSLTLKTSSFLKKLFELLAVADSLWFCSEIFLAFLQVFLTLFIVYDSHQISKPLLNADRIIGGPSCFPSHLPGPSLPSILRYYCRKRTTSSCLVFFCFCTQKDNQLMEKRKNFLLV</sequence>
<evidence type="ECO:0000256" key="1">
    <source>
        <dbReference type="SAM" id="Phobius"/>
    </source>
</evidence>
<name>A0A915AGE7_PARUN</name>
<organism evidence="2 3">
    <name type="scientific">Parascaris univalens</name>
    <name type="common">Nematode worm</name>
    <dbReference type="NCBI Taxonomy" id="6257"/>
    <lineage>
        <taxon>Eukaryota</taxon>
        <taxon>Metazoa</taxon>
        <taxon>Ecdysozoa</taxon>
        <taxon>Nematoda</taxon>
        <taxon>Chromadorea</taxon>
        <taxon>Rhabditida</taxon>
        <taxon>Spirurina</taxon>
        <taxon>Ascaridomorpha</taxon>
        <taxon>Ascaridoidea</taxon>
        <taxon>Ascarididae</taxon>
        <taxon>Parascaris</taxon>
    </lineage>
</organism>
<keyword evidence="1" id="KW-1133">Transmembrane helix</keyword>
<reference evidence="3" key="1">
    <citation type="submission" date="2022-11" db="UniProtKB">
        <authorList>
            <consortium name="WormBaseParasite"/>
        </authorList>
    </citation>
    <scope>IDENTIFICATION</scope>
</reference>
<keyword evidence="2" id="KW-1185">Reference proteome</keyword>
<dbReference type="AlphaFoldDB" id="A0A915AGE7"/>
<feature type="transmembrane region" description="Helical" evidence="1">
    <location>
        <begin position="6"/>
        <end position="25"/>
    </location>
</feature>
<keyword evidence="1" id="KW-0472">Membrane</keyword>
<evidence type="ECO:0000313" key="2">
    <source>
        <dbReference type="Proteomes" id="UP000887569"/>
    </source>
</evidence>
<evidence type="ECO:0000313" key="3">
    <source>
        <dbReference type="WBParaSite" id="PgR006_g133_t01"/>
    </source>
</evidence>
<proteinExistence type="predicted"/>
<accession>A0A915AGE7</accession>
<protein>
    <submittedName>
        <fullName evidence="3">Uncharacterized protein</fullName>
    </submittedName>
</protein>
<dbReference type="Proteomes" id="UP000887569">
    <property type="component" value="Unplaced"/>
</dbReference>
<dbReference type="WBParaSite" id="PgR006_g133_t01">
    <property type="protein sequence ID" value="PgR006_g133_t01"/>
    <property type="gene ID" value="PgR006_g133"/>
</dbReference>